<feature type="compositionally biased region" description="Acidic residues" evidence="3">
    <location>
        <begin position="162"/>
        <end position="183"/>
    </location>
</feature>
<organism evidence="4 5">
    <name type="scientific">Pseudomassariella vexata</name>
    <dbReference type="NCBI Taxonomy" id="1141098"/>
    <lineage>
        <taxon>Eukaryota</taxon>
        <taxon>Fungi</taxon>
        <taxon>Dikarya</taxon>
        <taxon>Ascomycota</taxon>
        <taxon>Pezizomycotina</taxon>
        <taxon>Sordariomycetes</taxon>
        <taxon>Xylariomycetidae</taxon>
        <taxon>Amphisphaeriales</taxon>
        <taxon>Pseudomassariaceae</taxon>
        <taxon>Pseudomassariella</taxon>
    </lineage>
</organism>
<accession>A0A1Y2DPV8</accession>
<dbReference type="EMBL" id="MCFJ01000010">
    <property type="protein sequence ID" value="ORY61318.1"/>
    <property type="molecule type" value="Genomic_DNA"/>
</dbReference>
<dbReference type="STRING" id="1141098.A0A1Y2DPV8"/>
<dbReference type="InterPro" id="IPR019398">
    <property type="entry name" value="Pre-rRNA_process_TSR2"/>
</dbReference>
<name>A0A1Y2DPV8_9PEZI</name>
<evidence type="ECO:0000313" key="5">
    <source>
        <dbReference type="Proteomes" id="UP000193689"/>
    </source>
</evidence>
<reference evidence="4 5" key="1">
    <citation type="submission" date="2016-07" db="EMBL/GenBank/DDBJ databases">
        <title>Pervasive Adenine N6-methylation of Active Genes in Fungi.</title>
        <authorList>
            <consortium name="DOE Joint Genome Institute"/>
            <person name="Mondo S.J."/>
            <person name="Dannebaum R.O."/>
            <person name="Kuo R.C."/>
            <person name="Labutti K."/>
            <person name="Haridas S."/>
            <person name="Kuo A."/>
            <person name="Salamov A."/>
            <person name="Ahrendt S.R."/>
            <person name="Lipzen A."/>
            <person name="Sullivan W."/>
            <person name="Andreopoulos W.B."/>
            <person name="Clum A."/>
            <person name="Lindquist E."/>
            <person name="Daum C."/>
            <person name="Ramamoorthy G.K."/>
            <person name="Gryganskyi A."/>
            <person name="Culley D."/>
            <person name="Magnuson J.K."/>
            <person name="James T.Y."/>
            <person name="O'Malley M.A."/>
            <person name="Stajich J.E."/>
            <person name="Spatafora J.W."/>
            <person name="Visel A."/>
            <person name="Grigoriev I.V."/>
        </authorList>
    </citation>
    <scope>NUCLEOTIDE SEQUENCE [LARGE SCALE GENOMIC DNA]</scope>
    <source>
        <strain evidence="4 5">CBS 129021</strain>
    </source>
</reference>
<dbReference type="RefSeq" id="XP_040713395.1">
    <property type="nucleotide sequence ID" value="XM_040854741.1"/>
</dbReference>
<evidence type="ECO:0000313" key="4">
    <source>
        <dbReference type="EMBL" id="ORY61318.1"/>
    </source>
</evidence>
<evidence type="ECO:0000256" key="3">
    <source>
        <dbReference type="SAM" id="MobiDB-lite"/>
    </source>
</evidence>
<evidence type="ECO:0000256" key="1">
    <source>
        <dbReference type="ARBA" id="ARBA00006524"/>
    </source>
</evidence>
<keyword evidence="2" id="KW-0698">rRNA processing</keyword>
<dbReference type="Proteomes" id="UP000193689">
    <property type="component" value="Unassembled WGS sequence"/>
</dbReference>
<feature type="region of interest" description="Disordered" evidence="3">
    <location>
        <begin position="158"/>
        <end position="212"/>
    </location>
</feature>
<dbReference type="Pfam" id="PF10273">
    <property type="entry name" value="WGG"/>
    <property type="match status" value="1"/>
</dbReference>
<dbReference type="FunCoup" id="A0A1Y2DPV8">
    <property type="interactions" value="161"/>
</dbReference>
<dbReference type="PANTHER" id="PTHR21250">
    <property type="entry name" value="PRE-RRNA-PROCESSING PROTEIN TSR2 HOMOLOG"/>
    <property type="match status" value="1"/>
</dbReference>
<dbReference type="InParanoid" id="A0A1Y2DPV8"/>
<comment type="similarity">
    <text evidence="1">Belongs to the TSR2 family.</text>
</comment>
<dbReference type="GO" id="GO:0006364">
    <property type="term" value="P:rRNA processing"/>
    <property type="evidence" value="ECO:0007669"/>
    <property type="project" value="UniProtKB-KW"/>
</dbReference>
<keyword evidence="5" id="KW-1185">Reference proteome</keyword>
<dbReference type="GeneID" id="63770953"/>
<sequence>MASQTSTSQSKVSSPAKLAQIRQQNFEQAVALSLHLWPALTVAVQNNWSDENAEDVRDWFCGAIVELFPSFVALAKLVESGKEKPEDHEEPDAEYVEERLLQVMADEYQVAVDDGSSHETANEIIRLRAACARDQFEGVDELRRRFESRKGKKIVLQVAPDVDQDTDWESDDDEDDDDVEMDEAPALAPVRKEKPQPEIDEDGFEKVTRKKR</sequence>
<dbReference type="OrthoDB" id="263560at2759"/>
<evidence type="ECO:0000256" key="2">
    <source>
        <dbReference type="ARBA" id="ARBA00022552"/>
    </source>
</evidence>
<gene>
    <name evidence="4" type="ORF">BCR38DRAFT_31836</name>
</gene>
<dbReference type="AlphaFoldDB" id="A0A1Y2DPV8"/>
<comment type="caution">
    <text evidence="4">The sequence shown here is derived from an EMBL/GenBank/DDBJ whole genome shotgun (WGS) entry which is preliminary data.</text>
</comment>
<proteinExistence type="inferred from homology"/>
<protein>
    <submittedName>
        <fullName evidence="4">Pre-rRNA-processing protein TSR2-domain-containing protein</fullName>
    </submittedName>
</protein>